<dbReference type="Gene3D" id="1.10.260.40">
    <property type="entry name" value="lambda repressor-like DNA-binding domains"/>
    <property type="match status" value="1"/>
</dbReference>
<gene>
    <name evidence="2" type="ORF">BCB69_02975</name>
    <name evidence="3" type="ORF">DX915_00220</name>
</gene>
<dbReference type="EMBL" id="QWKU01000001">
    <property type="protein sequence ID" value="RID94006.1"/>
    <property type="molecule type" value="Genomic_DNA"/>
</dbReference>
<dbReference type="Proteomes" id="UP000266262">
    <property type="component" value="Unassembled WGS sequence"/>
</dbReference>
<protein>
    <submittedName>
        <fullName evidence="3">Helix-turn-helix domain-containing protein</fullName>
    </submittedName>
</protein>
<dbReference type="InterPro" id="IPR050400">
    <property type="entry name" value="Bact_Cytoskel_RodZ"/>
</dbReference>
<dbReference type="Pfam" id="PF13413">
    <property type="entry name" value="HTH_25"/>
    <property type="match status" value="1"/>
</dbReference>
<sequence>MTRETVGEILRKQRVQLGLNTRDIAEKTFINEAYIIAIEVSQYDRIRDPVYVKGFIRNYAQAVCLDPDMLIQYYNEETSAEKIRIPFATTFSKERQKTLRKSIEVVTRKTNKREGRMSKVEKAIIGALGILAIIWWIRFFYS</sequence>
<dbReference type="Proteomes" id="UP000094757">
    <property type="component" value="Chromosome"/>
</dbReference>
<dbReference type="EMBL" id="CP017037">
    <property type="protein sequence ID" value="AOH39025.1"/>
    <property type="molecule type" value="Genomic_DNA"/>
</dbReference>
<dbReference type="GO" id="GO:0003677">
    <property type="term" value="F:DNA binding"/>
    <property type="evidence" value="ECO:0007669"/>
    <property type="project" value="InterPro"/>
</dbReference>
<name>A0A1B3WDJ2_9FIRM</name>
<keyword evidence="1" id="KW-0472">Membrane</keyword>
<dbReference type="OrthoDB" id="9797543at2"/>
<evidence type="ECO:0000313" key="2">
    <source>
        <dbReference type="EMBL" id="AOH39025.1"/>
    </source>
</evidence>
<reference evidence="2" key="1">
    <citation type="submission" date="2016-08" db="EMBL/GenBank/DDBJ databases">
        <authorList>
            <person name="Seilhamer J.J."/>
        </authorList>
    </citation>
    <scope>NUCLEOTIDE SEQUENCE [LARGE SCALE GENOMIC DNA]</scope>
    <source>
        <strain evidence="2">F0677</strain>
    </source>
</reference>
<dbReference type="AlphaFoldDB" id="A0A1B3WDJ2"/>
<reference evidence="4" key="2">
    <citation type="submission" date="2016-08" db="EMBL/GenBank/DDBJ databases">
        <authorList>
            <person name="Holder M.E."/>
            <person name="Ajami N.J."/>
            <person name="Petrosino J.F."/>
        </authorList>
    </citation>
    <scope>NUCLEOTIDE SEQUENCE [LARGE SCALE GENOMIC DNA]</scope>
    <source>
        <strain evidence="4">F0677</strain>
    </source>
</reference>
<evidence type="ECO:0000313" key="5">
    <source>
        <dbReference type="Proteomes" id="UP000266262"/>
    </source>
</evidence>
<dbReference type="InterPro" id="IPR010982">
    <property type="entry name" value="Lambda_DNA-bd_dom_sf"/>
</dbReference>
<dbReference type="KEGG" id="dpn:BCB69_02975"/>
<dbReference type="PANTHER" id="PTHR34475">
    <property type="match status" value="1"/>
</dbReference>
<feature type="transmembrane region" description="Helical" evidence="1">
    <location>
        <begin position="123"/>
        <end position="141"/>
    </location>
</feature>
<keyword evidence="1" id="KW-1133">Transmembrane helix</keyword>
<organism evidence="2 4">
    <name type="scientific">Dialister pneumosintes</name>
    <dbReference type="NCBI Taxonomy" id="39950"/>
    <lineage>
        <taxon>Bacteria</taxon>
        <taxon>Bacillati</taxon>
        <taxon>Bacillota</taxon>
        <taxon>Negativicutes</taxon>
        <taxon>Veillonellales</taxon>
        <taxon>Veillonellaceae</taxon>
        <taxon>Dialister</taxon>
    </lineage>
</organism>
<dbReference type="STRING" id="39950.BCB69_02975"/>
<keyword evidence="5" id="KW-1185">Reference proteome</keyword>
<evidence type="ECO:0000313" key="3">
    <source>
        <dbReference type="EMBL" id="RID94006.1"/>
    </source>
</evidence>
<proteinExistence type="predicted"/>
<dbReference type="PANTHER" id="PTHR34475:SF1">
    <property type="entry name" value="CYTOSKELETON PROTEIN RODZ"/>
    <property type="match status" value="1"/>
</dbReference>
<dbReference type="SUPFAM" id="SSF47413">
    <property type="entry name" value="lambda repressor-like DNA-binding domains"/>
    <property type="match status" value="1"/>
</dbReference>
<evidence type="ECO:0000313" key="4">
    <source>
        <dbReference type="Proteomes" id="UP000094757"/>
    </source>
</evidence>
<evidence type="ECO:0000256" key="1">
    <source>
        <dbReference type="SAM" id="Phobius"/>
    </source>
</evidence>
<dbReference type="RefSeq" id="WP_022514145.1">
    <property type="nucleotide sequence ID" value="NZ_CP017037.1"/>
</dbReference>
<accession>A0A1B3WDJ2</accession>
<keyword evidence="1" id="KW-0812">Transmembrane</keyword>
<reference evidence="3 5" key="3">
    <citation type="submission" date="2018-08" db="EMBL/GenBank/DDBJ databases">
        <title>Draft genome sequence of Dialister pneumosintes KCOM 1685.</title>
        <authorList>
            <person name="Kook J.-K."/>
            <person name="Park S.-N."/>
            <person name="Lim Y.K."/>
        </authorList>
    </citation>
    <scope>NUCLEOTIDE SEQUENCE [LARGE SCALE GENOMIC DNA]</scope>
    <source>
        <strain evidence="3 5">KCOM 1685</strain>
    </source>
</reference>